<feature type="region of interest" description="Disordered" evidence="1">
    <location>
        <begin position="42"/>
        <end position="66"/>
    </location>
</feature>
<keyword evidence="4" id="KW-1185">Reference proteome</keyword>
<feature type="region of interest" description="Disordered" evidence="1">
    <location>
        <begin position="1"/>
        <end position="26"/>
    </location>
</feature>
<sequence length="372" mass="38894">MASNPMFQWPGQHPEDDEPEERQIGVDPFSLRQFSRLNIDKPLPIPSVSVDDPPPPPAPARYASASASVPCSRQASPRLGSSAAAAAPTRWDAHLALASGHDARAVLPAACPASRAMSRSKSCAELLSDADNEFDVILSSPERRASAPQRWGSDVPLIADAKGGRNNKGRRKGNKHGAEAPFGCCLYLPGLARRTATGKPSPAPRTPAASTAARASSPGYFSATLRGPDDVVDQPEPADQCCSRPSTMSLAVSMEGFDCRFSSRSSTGMGFGMAQLDGEEASSSSYFDLPMELIMGCDGDEEGELPVHAAFLFDSDGIRKSVLRKGAGRVARPSSAAQVSAVGDASGAGRMSARHVRFSVTSGPAPSTPADS</sequence>
<accession>A0A0Q3JDR6</accession>
<dbReference type="Gramene" id="KQK16115">
    <property type="protein sequence ID" value="KQK16115"/>
    <property type="gene ID" value="BRADI_1g26853v3"/>
</dbReference>
<feature type="region of interest" description="Disordered" evidence="1">
    <location>
        <begin position="196"/>
        <end position="229"/>
    </location>
</feature>
<reference evidence="3" key="3">
    <citation type="submission" date="2018-08" db="UniProtKB">
        <authorList>
            <consortium name="EnsemblPlants"/>
        </authorList>
    </citation>
    <scope>IDENTIFICATION</scope>
    <source>
        <strain evidence="3">cv. Bd21</strain>
    </source>
</reference>
<dbReference type="EMBL" id="CM000880">
    <property type="protein sequence ID" value="KQK16115.1"/>
    <property type="molecule type" value="Genomic_DNA"/>
</dbReference>
<dbReference type="EnsemblPlants" id="KQK16115">
    <property type="protein sequence ID" value="KQK16115"/>
    <property type="gene ID" value="BRADI_1g26853v3"/>
</dbReference>
<dbReference type="OrthoDB" id="1880037at2759"/>
<feature type="region of interest" description="Disordered" evidence="1">
    <location>
        <begin position="156"/>
        <end position="176"/>
    </location>
</feature>
<reference evidence="2 3" key="1">
    <citation type="journal article" date="2010" name="Nature">
        <title>Genome sequencing and analysis of the model grass Brachypodium distachyon.</title>
        <authorList>
            <consortium name="International Brachypodium Initiative"/>
        </authorList>
    </citation>
    <scope>NUCLEOTIDE SEQUENCE [LARGE SCALE GENOMIC DNA]</scope>
    <source>
        <strain evidence="2 3">Bd21</strain>
    </source>
</reference>
<evidence type="ECO:0000313" key="4">
    <source>
        <dbReference type="Proteomes" id="UP000008810"/>
    </source>
</evidence>
<dbReference type="InterPro" id="IPR040340">
    <property type="entry name" value="CEST/Y3IP1"/>
</dbReference>
<dbReference type="AlphaFoldDB" id="A0A0Q3JDR6"/>
<protein>
    <submittedName>
        <fullName evidence="2 3">Uncharacterized protein</fullName>
    </submittedName>
</protein>
<feature type="compositionally biased region" description="Polar residues" evidence="1">
    <location>
        <begin position="359"/>
        <end position="372"/>
    </location>
</feature>
<evidence type="ECO:0000313" key="3">
    <source>
        <dbReference type="EnsemblPlants" id="KQK16115"/>
    </source>
</evidence>
<feature type="region of interest" description="Disordered" evidence="1">
    <location>
        <begin position="333"/>
        <end position="372"/>
    </location>
</feature>
<dbReference type="GO" id="GO:0009535">
    <property type="term" value="C:chloroplast thylakoid membrane"/>
    <property type="evidence" value="ECO:0007669"/>
    <property type="project" value="InterPro"/>
</dbReference>
<dbReference type="PANTHER" id="PTHR33672">
    <property type="entry name" value="YCF3-INTERACTING PROTEIN 1, CHLOROPLASTIC"/>
    <property type="match status" value="1"/>
</dbReference>
<evidence type="ECO:0000256" key="1">
    <source>
        <dbReference type="SAM" id="MobiDB-lite"/>
    </source>
</evidence>
<feature type="compositionally biased region" description="Basic residues" evidence="1">
    <location>
        <begin position="165"/>
        <end position="175"/>
    </location>
</feature>
<dbReference type="GO" id="GO:0080183">
    <property type="term" value="P:response to photooxidative stress"/>
    <property type="evidence" value="ECO:0007669"/>
    <property type="project" value="InterPro"/>
</dbReference>
<evidence type="ECO:0000313" key="2">
    <source>
        <dbReference type="EMBL" id="KQK16115.1"/>
    </source>
</evidence>
<proteinExistence type="predicted"/>
<reference evidence="2" key="2">
    <citation type="submission" date="2017-06" db="EMBL/GenBank/DDBJ databases">
        <title>WGS assembly of Brachypodium distachyon.</title>
        <authorList>
            <consortium name="The International Brachypodium Initiative"/>
            <person name="Lucas S."/>
            <person name="Harmon-Smith M."/>
            <person name="Lail K."/>
            <person name="Tice H."/>
            <person name="Grimwood J."/>
            <person name="Bruce D."/>
            <person name="Barry K."/>
            <person name="Shu S."/>
            <person name="Lindquist E."/>
            <person name="Wang M."/>
            <person name="Pitluck S."/>
            <person name="Vogel J.P."/>
            <person name="Garvin D.F."/>
            <person name="Mockler T.C."/>
            <person name="Schmutz J."/>
            <person name="Rokhsar D."/>
            <person name="Bevan M.W."/>
        </authorList>
    </citation>
    <scope>NUCLEOTIDE SEQUENCE</scope>
    <source>
        <strain evidence="2">Bd21</strain>
    </source>
</reference>
<dbReference type="Proteomes" id="UP000008810">
    <property type="component" value="Chromosome 1"/>
</dbReference>
<name>A0A0Q3JDR6_BRADI</name>
<feature type="compositionally biased region" description="Low complexity" evidence="1">
    <location>
        <begin position="206"/>
        <end position="218"/>
    </location>
</feature>
<dbReference type="PANTHER" id="PTHR33672:SF2">
    <property type="match status" value="1"/>
</dbReference>
<organism evidence="2">
    <name type="scientific">Brachypodium distachyon</name>
    <name type="common">Purple false brome</name>
    <name type="synonym">Trachynia distachya</name>
    <dbReference type="NCBI Taxonomy" id="15368"/>
    <lineage>
        <taxon>Eukaryota</taxon>
        <taxon>Viridiplantae</taxon>
        <taxon>Streptophyta</taxon>
        <taxon>Embryophyta</taxon>
        <taxon>Tracheophyta</taxon>
        <taxon>Spermatophyta</taxon>
        <taxon>Magnoliopsida</taxon>
        <taxon>Liliopsida</taxon>
        <taxon>Poales</taxon>
        <taxon>Poaceae</taxon>
        <taxon>BOP clade</taxon>
        <taxon>Pooideae</taxon>
        <taxon>Stipodae</taxon>
        <taxon>Brachypodieae</taxon>
        <taxon>Brachypodium</taxon>
    </lineage>
</organism>
<gene>
    <name evidence="2" type="ORF">BRADI_1g26853v3</name>
</gene>
<dbReference type="GO" id="GO:0048564">
    <property type="term" value="P:photosystem I assembly"/>
    <property type="evidence" value="ECO:0007669"/>
    <property type="project" value="InterPro"/>
</dbReference>
<dbReference type="InParanoid" id="A0A0Q3JDR6"/>